<dbReference type="GO" id="GO:0003841">
    <property type="term" value="F:1-acylglycerol-3-phosphate O-acyltransferase activity"/>
    <property type="evidence" value="ECO:0007669"/>
    <property type="project" value="TreeGrafter"/>
</dbReference>
<dbReference type="InterPro" id="IPR002123">
    <property type="entry name" value="Plipid/glycerol_acylTrfase"/>
</dbReference>
<dbReference type="PANTHER" id="PTHR10434">
    <property type="entry name" value="1-ACYL-SN-GLYCEROL-3-PHOSPHATE ACYLTRANSFERASE"/>
    <property type="match status" value="1"/>
</dbReference>
<evidence type="ECO:0000256" key="2">
    <source>
        <dbReference type="ARBA" id="ARBA00022679"/>
    </source>
</evidence>
<sequence length="276" mass="31291">MPSLEFHNGEYHSPRRKVSWFARRFPSLVFYTKFFWIVVKASSRAKFATYDSTAWSDSSVEVIRALESVGMQFEVTGREHIESVDGPCLIVGNHQSSLETTVLPAVIQPIKEVTFVVKQALLDYPIFKHVMRSRDPIAVTQSDPRGDFKRMLGGAQERIQRGSSIVIFPEGVRAEEFNAQRFNTIGVKVAQRNDVPIVPLALDTWAWPLGERISEVGRLDPSRKVRFAFGAPLTVSGRGDEEQQLLVNFIERKRSEWRRDESSLDSESTLPTFATS</sequence>
<accession>A0A517MYD1</accession>
<dbReference type="GO" id="GO:0006654">
    <property type="term" value="P:phosphatidic acid biosynthetic process"/>
    <property type="evidence" value="ECO:0007669"/>
    <property type="project" value="TreeGrafter"/>
</dbReference>
<gene>
    <name evidence="5" type="ORF">HG15A2_32220</name>
</gene>
<dbReference type="SUPFAM" id="SSF69593">
    <property type="entry name" value="Glycerol-3-phosphate (1)-acyltransferase"/>
    <property type="match status" value="1"/>
</dbReference>
<dbReference type="EMBL" id="CP036263">
    <property type="protein sequence ID" value="QDS99891.1"/>
    <property type="molecule type" value="Genomic_DNA"/>
</dbReference>
<proteinExistence type="predicted"/>
<evidence type="ECO:0000256" key="3">
    <source>
        <dbReference type="ARBA" id="ARBA00023315"/>
    </source>
</evidence>
<dbReference type="RefSeq" id="WP_145061043.1">
    <property type="nucleotide sequence ID" value="NZ_CP036263.1"/>
</dbReference>
<keyword evidence="6" id="KW-1185">Reference proteome</keyword>
<keyword evidence="2 5" id="KW-0808">Transferase</keyword>
<evidence type="ECO:0000259" key="4">
    <source>
        <dbReference type="SMART" id="SM00563"/>
    </source>
</evidence>
<evidence type="ECO:0000256" key="1">
    <source>
        <dbReference type="ARBA" id="ARBA00005189"/>
    </source>
</evidence>
<dbReference type="OrthoDB" id="9803035at2"/>
<dbReference type="Pfam" id="PF01553">
    <property type="entry name" value="Acyltransferase"/>
    <property type="match status" value="1"/>
</dbReference>
<feature type="domain" description="Phospholipid/glycerol acyltransferase" evidence="4">
    <location>
        <begin position="88"/>
        <end position="205"/>
    </location>
</feature>
<keyword evidence="3 5" id="KW-0012">Acyltransferase</keyword>
<comment type="pathway">
    <text evidence="1">Lipid metabolism.</text>
</comment>
<name>A0A517MYD1_9BACT</name>
<reference evidence="5 6" key="1">
    <citation type="submission" date="2019-02" db="EMBL/GenBank/DDBJ databases">
        <title>Deep-cultivation of Planctomycetes and their phenomic and genomic characterization uncovers novel biology.</title>
        <authorList>
            <person name="Wiegand S."/>
            <person name="Jogler M."/>
            <person name="Boedeker C."/>
            <person name="Pinto D."/>
            <person name="Vollmers J."/>
            <person name="Rivas-Marin E."/>
            <person name="Kohn T."/>
            <person name="Peeters S.H."/>
            <person name="Heuer A."/>
            <person name="Rast P."/>
            <person name="Oberbeckmann S."/>
            <person name="Bunk B."/>
            <person name="Jeske O."/>
            <person name="Meyerdierks A."/>
            <person name="Storesund J.E."/>
            <person name="Kallscheuer N."/>
            <person name="Luecker S."/>
            <person name="Lage O.M."/>
            <person name="Pohl T."/>
            <person name="Merkel B.J."/>
            <person name="Hornburger P."/>
            <person name="Mueller R.-W."/>
            <person name="Bruemmer F."/>
            <person name="Labrenz M."/>
            <person name="Spormann A.M."/>
            <person name="Op den Camp H."/>
            <person name="Overmann J."/>
            <person name="Amann R."/>
            <person name="Jetten M.S.M."/>
            <person name="Mascher T."/>
            <person name="Medema M.H."/>
            <person name="Devos D.P."/>
            <person name="Kaster A.-K."/>
            <person name="Ovreas L."/>
            <person name="Rohde M."/>
            <person name="Galperin M.Y."/>
            <person name="Jogler C."/>
        </authorList>
    </citation>
    <scope>NUCLEOTIDE SEQUENCE [LARGE SCALE GENOMIC DNA]</scope>
    <source>
        <strain evidence="5 6">HG15A2</strain>
    </source>
</reference>
<evidence type="ECO:0000313" key="6">
    <source>
        <dbReference type="Proteomes" id="UP000319852"/>
    </source>
</evidence>
<dbReference type="PANTHER" id="PTHR10434:SF40">
    <property type="entry name" value="1-ACYL-SN-GLYCEROL-3-PHOSPHATE ACYLTRANSFERASE"/>
    <property type="match status" value="1"/>
</dbReference>
<dbReference type="Proteomes" id="UP000319852">
    <property type="component" value="Chromosome"/>
</dbReference>
<evidence type="ECO:0000313" key="5">
    <source>
        <dbReference type="EMBL" id="QDS99891.1"/>
    </source>
</evidence>
<dbReference type="SMART" id="SM00563">
    <property type="entry name" value="PlsC"/>
    <property type="match status" value="1"/>
</dbReference>
<dbReference type="AlphaFoldDB" id="A0A517MYD1"/>
<organism evidence="5 6">
    <name type="scientific">Adhaeretor mobilis</name>
    <dbReference type="NCBI Taxonomy" id="1930276"/>
    <lineage>
        <taxon>Bacteria</taxon>
        <taxon>Pseudomonadati</taxon>
        <taxon>Planctomycetota</taxon>
        <taxon>Planctomycetia</taxon>
        <taxon>Pirellulales</taxon>
        <taxon>Lacipirellulaceae</taxon>
        <taxon>Adhaeretor</taxon>
    </lineage>
</organism>
<protein>
    <submittedName>
        <fullName evidence="5">2-acyl-glycerophospho-ethanolamine acyltransferase</fullName>
    </submittedName>
</protein>
<dbReference type="KEGG" id="amob:HG15A2_32220"/>
<dbReference type="CDD" id="cd07989">
    <property type="entry name" value="LPLAT_AGPAT-like"/>
    <property type="match status" value="1"/>
</dbReference>